<feature type="region of interest" description="Disordered" evidence="16">
    <location>
        <begin position="244"/>
        <end position="267"/>
    </location>
</feature>
<dbReference type="AlphaFoldDB" id="A0A553P3K2"/>
<name>A0A553P3K2_TIGCA</name>
<evidence type="ECO:0000256" key="15">
    <source>
        <dbReference type="RuleBase" id="RU000682"/>
    </source>
</evidence>
<comment type="similarity">
    <text evidence="2">Belongs to the paired homeobox family.</text>
</comment>
<dbReference type="PROSITE" id="PS50803">
    <property type="entry name" value="OAR"/>
    <property type="match status" value="1"/>
</dbReference>
<dbReference type="PROSITE" id="PS51496">
    <property type="entry name" value="CVC"/>
    <property type="match status" value="1"/>
</dbReference>
<evidence type="ECO:0000256" key="1">
    <source>
        <dbReference type="ARBA" id="ARBA00004123"/>
    </source>
</evidence>
<evidence type="ECO:0000259" key="19">
    <source>
        <dbReference type="PROSITE" id="PS51496"/>
    </source>
</evidence>
<keyword evidence="8 14" id="KW-0371">Homeobox</keyword>
<evidence type="ECO:0000256" key="6">
    <source>
        <dbReference type="ARBA" id="ARBA00023015"/>
    </source>
</evidence>
<dbReference type="InterPro" id="IPR017970">
    <property type="entry name" value="Homeobox_CS"/>
</dbReference>
<proteinExistence type="inferred from homology"/>
<evidence type="ECO:0000256" key="5">
    <source>
        <dbReference type="ARBA" id="ARBA00022606"/>
    </source>
</evidence>
<dbReference type="PANTHER" id="PTHR46892:SF3">
    <property type="entry name" value="VISUAL SYSTEM HOMEOBOX 2"/>
    <property type="match status" value="1"/>
</dbReference>
<evidence type="ECO:0000256" key="10">
    <source>
        <dbReference type="ARBA" id="ARBA00023242"/>
    </source>
</evidence>
<dbReference type="SUPFAM" id="SSF46689">
    <property type="entry name" value="Homeodomain-like"/>
    <property type="match status" value="1"/>
</dbReference>
<evidence type="ECO:0000256" key="11">
    <source>
        <dbReference type="ARBA" id="ARBA00023305"/>
    </source>
</evidence>
<dbReference type="GO" id="GO:0007601">
    <property type="term" value="P:visual perception"/>
    <property type="evidence" value="ECO:0007669"/>
    <property type="project" value="UniProtKB-KW"/>
</dbReference>
<keyword evidence="6" id="KW-0805">Transcription regulation</keyword>
<evidence type="ECO:0000259" key="18">
    <source>
        <dbReference type="PROSITE" id="PS50803"/>
    </source>
</evidence>
<evidence type="ECO:0000256" key="14">
    <source>
        <dbReference type="PROSITE-ProRule" id="PRU00108"/>
    </source>
</evidence>
<sequence>MNVFESSENETSVPIKNSFAIQELLGLEDCSESRRKESNSHHHHHSVKSPNSADFLHMTKGLSFSNSGGQRLYFNPNLISGSFFQSSQFHNIPQLVSLDQSKDVLGSGNDAMHNIHSSSKKRKKKRRHRTIFTSYQLEELEKAFKDAHYPDVYAREMLSIKTDLPEDRIQVWFQNRRAKWRKTEKCWGKASIMAEYGLYGAMVRHSLPVPDTILRDSERGDTVAPWLLGMHRKSMEVAQKMVDSNSNGDEMHNSFPSVSSNGEESLRSNSIAALRARALEHSERISNQNTNVSNSPT</sequence>
<feature type="domain" description="Homeobox" evidence="17">
    <location>
        <begin position="123"/>
        <end position="183"/>
    </location>
</feature>
<dbReference type="GO" id="GO:1990837">
    <property type="term" value="F:sequence-specific double-stranded DNA binding"/>
    <property type="evidence" value="ECO:0007669"/>
    <property type="project" value="TreeGrafter"/>
</dbReference>
<keyword evidence="21" id="KW-1185">Reference proteome</keyword>
<dbReference type="InterPro" id="IPR009057">
    <property type="entry name" value="Homeodomain-like_sf"/>
</dbReference>
<evidence type="ECO:0000256" key="7">
    <source>
        <dbReference type="ARBA" id="ARBA00023125"/>
    </source>
</evidence>
<evidence type="ECO:0000259" key="17">
    <source>
        <dbReference type="PROSITE" id="PS50071"/>
    </source>
</evidence>
<dbReference type="Gene3D" id="1.10.10.60">
    <property type="entry name" value="Homeodomain-like"/>
    <property type="match status" value="1"/>
</dbReference>
<protein>
    <recommendedName>
        <fullName evidence="3">Visual system homeobox 2</fullName>
    </recommendedName>
    <alternativeName>
        <fullName evidence="12">Ceh-10 homeodomain-containing homolog</fullName>
    </alternativeName>
    <alternativeName>
        <fullName evidence="13">Homeobox protein CHX10</fullName>
    </alternativeName>
</protein>
<dbReference type="FunFam" id="1.10.10.60:FF:000065">
    <property type="entry name" value="Visual system homeobox 1"/>
    <property type="match status" value="1"/>
</dbReference>
<dbReference type="GO" id="GO:0000981">
    <property type="term" value="F:DNA-binding transcription factor activity, RNA polymerase II-specific"/>
    <property type="evidence" value="ECO:0007669"/>
    <property type="project" value="InterPro"/>
</dbReference>
<evidence type="ECO:0000256" key="3">
    <source>
        <dbReference type="ARBA" id="ARBA00014891"/>
    </source>
</evidence>
<dbReference type="InterPro" id="IPR003654">
    <property type="entry name" value="OAR_dom"/>
</dbReference>
<dbReference type="GO" id="GO:0005634">
    <property type="term" value="C:nucleus"/>
    <property type="evidence" value="ECO:0007669"/>
    <property type="project" value="UniProtKB-SubCell"/>
</dbReference>
<dbReference type="PROSITE" id="PS00027">
    <property type="entry name" value="HOMEOBOX_1"/>
    <property type="match status" value="1"/>
</dbReference>
<keyword evidence="10 14" id="KW-0539">Nucleus</keyword>
<evidence type="ECO:0000256" key="8">
    <source>
        <dbReference type="ARBA" id="ARBA00023155"/>
    </source>
</evidence>
<keyword evidence="7 14" id="KW-0238">DNA-binding</keyword>
<evidence type="ECO:0000256" key="16">
    <source>
        <dbReference type="SAM" id="MobiDB-lite"/>
    </source>
</evidence>
<feature type="domain" description="CVC" evidence="19">
    <location>
        <begin position="185"/>
        <end position="236"/>
    </location>
</feature>
<feature type="compositionally biased region" description="Basic and acidic residues" evidence="16">
    <location>
        <begin position="31"/>
        <end position="40"/>
    </location>
</feature>
<dbReference type="CDD" id="cd00086">
    <property type="entry name" value="homeodomain"/>
    <property type="match status" value="1"/>
</dbReference>
<dbReference type="Pfam" id="PF03826">
    <property type="entry name" value="OAR"/>
    <property type="match status" value="1"/>
</dbReference>
<feature type="domain" description="OAR" evidence="18">
    <location>
        <begin position="269"/>
        <end position="282"/>
    </location>
</feature>
<keyword evidence="4" id="KW-0217">Developmental protein</keyword>
<evidence type="ECO:0000313" key="21">
    <source>
        <dbReference type="Proteomes" id="UP000318571"/>
    </source>
</evidence>
<keyword evidence="9" id="KW-0804">Transcription</keyword>
<dbReference type="InterPro" id="IPR001356">
    <property type="entry name" value="HD"/>
</dbReference>
<dbReference type="EMBL" id="VCGU01000008">
    <property type="protein sequence ID" value="TRY72212.1"/>
    <property type="molecule type" value="Genomic_DNA"/>
</dbReference>
<dbReference type="Pfam" id="PF00046">
    <property type="entry name" value="Homeodomain"/>
    <property type="match status" value="1"/>
</dbReference>
<feature type="region of interest" description="Disordered" evidence="16">
    <location>
        <begin position="31"/>
        <end position="53"/>
    </location>
</feature>
<evidence type="ECO:0000256" key="13">
    <source>
        <dbReference type="ARBA" id="ARBA00031274"/>
    </source>
</evidence>
<comment type="caution">
    <text evidence="20">The sequence shown here is derived from an EMBL/GenBank/DDBJ whole genome shotgun (WGS) entry which is preliminary data.</text>
</comment>
<dbReference type="SMART" id="SM00389">
    <property type="entry name" value="HOX"/>
    <property type="match status" value="1"/>
</dbReference>
<evidence type="ECO:0000256" key="2">
    <source>
        <dbReference type="ARBA" id="ARBA00005733"/>
    </source>
</evidence>
<feature type="non-terminal residue" evidence="20">
    <location>
        <position position="297"/>
    </location>
</feature>
<dbReference type="InterPro" id="IPR052294">
    <property type="entry name" value="VSX_homeobox_regulators"/>
</dbReference>
<dbReference type="PANTHER" id="PTHR46892">
    <property type="entry name" value="VISUAL SYSTEM HOMEOBOX 2"/>
    <property type="match status" value="1"/>
</dbReference>
<comment type="subcellular location">
    <subcellularLocation>
        <location evidence="1 14 15">Nucleus</location>
    </subcellularLocation>
</comment>
<evidence type="ECO:0000256" key="4">
    <source>
        <dbReference type="ARBA" id="ARBA00022473"/>
    </source>
</evidence>
<evidence type="ECO:0000313" key="20">
    <source>
        <dbReference type="EMBL" id="TRY72212.1"/>
    </source>
</evidence>
<organism evidence="20 21">
    <name type="scientific">Tigriopus californicus</name>
    <name type="common">Marine copepod</name>
    <dbReference type="NCBI Taxonomy" id="6832"/>
    <lineage>
        <taxon>Eukaryota</taxon>
        <taxon>Metazoa</taxon>
        <taxon>Ecdysozoa</taxon>
        <taxon>Arthropoda</taxon>
        <taxon>Crustacea</taxon>
        <taxon>Multicrustacea</taxon>
        <taxon>Hexanauplia</taxon>
        <taxon>Copepoda</taxon>
        <taxon>Harpacticoida</taxon>
        <taxon>Harpacticidae</taxon>
        <taxon>Tigriopus</taxon>
    </lineage>
</organism>
<gene>
    <name evidence="20" type="ORF">TCAL_01083</name>
</gene>
<evidence type="ECO:0000256" key="12">
    <source>
        <dbReference type="ARBA" id="ARBA00030203"/>
    </source>
</evidence>
<dbReference type="Proteomes" id="UP000318571">
    <property type="component" value="Chromosome 7"/>
</dbReference>
<keyword evidence="11" id="KW-0844">Vision</keyword>
<dbReference type="InterPro" id="IPR023339">
    <property type="entry name" value="CVC"/>
</dbReference>
<accession>A0A553P3K2</accession>
<evidence type="ECO:0000256" key="9">
    <source>
        <dbReference type="ARBA" id="ARBA00023163"/>
    </source>
</evidence>
<dbReference type="STRING" id="6832.A0A553P3K2"/>
<reference evidence="20 21" key="1">
    <citation type="journal article" date="2018" name="Nat. Ecol. Evol.">
        <title>Genomic signatures of mitonuclear coevolution across populations of Tigriopus californicus.</title>
        <authorList>
            <person name="Barreto F.S."/>
            <person name="Watson E.T."/>
            <person name="Lima T.G."/>
            <person name="Willett C.S."/>
            <person name="Edmands S."/>
            <person name="Li W."/>
            <person name="Burton R.S."/>
        </authorList>
    </citation>
    <scope>NUCLEOTIDE SEQUENCE [LARGE SCALE GENOMIC DNA]</scope>
    <source>
        <strain evidence="20 21">San Diego</strain>
    </source>
</reference>
<feature type="DNA-binding region" description="Homeobox" evidence="14">
    <location>
        <begin position="125"/>
        <end position="184"/>
    </location>
</feature>
<dbReference type="PROSITE" id="PS50071">
    <property type="entry name" value="HOMEOBOX_2"/>
    <property type="match status" value="1"/>
</dbReference>
<keyword evidence="5" id="KW-0716">Sensory transduction</keyword>